<feature type="region of interest" description="Disordered" evidence="1">
    <location>
        <begin position="59"/>
        <end position="105"/>
    </location>
</feature>
<dbReference type="Proteomes" id="UP001145742">
    <property type="component" value="Unassembled WGS sequence"/>
</dbReference>
<reference evidence="2" key="1">
    <citation type="submission" date="2019-10" db="EMBL/GenBank/DDBJ databases">
        <authorList>
            <person name="Soares A.E.R."/>
            <person name="Aleixo A."/>
            <person name="Schneider P."/>
            <person name="Miyaki C.Y."/>
            <person name="Schneider M.P."/>
            <person name="Mello C."/>
            <person name="Vasconcelos A.T.R."/>
        </authorList>
    </citation>
    <scope>NUCLEOTIDE SEQUENCE</scope>
    <source>
        <tissue evidence="2">Muscle</tissue>
    </source>
</reference>
<proteinExistence type="predicted"/>
<feature type="compositionally biased region" description="Polar residues" evidence="1">
    <location>
        <begin position="190"/>
        <end position="202"/>
    </location>
</feature>
<feature type="region of interest" description="Disordered" evidence="1">
    <location>
        <begin position="152"/>
        <end position="202"/>
    </location>
</feature>
<feature type="compositionally biased region" description="Basic and acidic residues" evidence="1">
    <location>
        <begin position="59"/>
        <end position="79"/>
    </location>
</feature>
<protein>
    <submittedName>
        <fullName evidence="2">Uncharacterized protein</fullName>
    </submittedName>
</protein>
<dbReference type="EMBL" id="WHWB01032515">
    <property type="protein sequence ID" value="KAJ7425458.1"/>
    <property type="molecule type" value="Genomic_DNA"/>
</dbReference>
<comment type="caution">
    <text evidence="2">The sequence shown here is derived from an EMBL/GenBank/DDBJ whole genome shotgun (WGS) entry which is preliminary data.</text>
</comment>
<feature type="compositionally biased region" description="Polar residues" evidence="1">
    <location>
        <begin position="8"/>
        <end position="18"/>
    </location>
</feature>
<keyword evidence="3" id="KW-1185">Reference proteome</keyword>
<organism evidence="2 3">
    <name type="scientific">Willisornis vidua</name>
    <name type="common">Xingu scale-backed antbird</name>
    <dbReference type="NCBI Taxonomy" id="1566151"/>
    <lineage>
        <taxon>Eukaryota</taxon>
        <taxon>Metazoa</taxon>
        <taxon>Chordata</taxon>
        <taxon>Craniata</taxon>
        <taxon>Vertebrata</taxon>
        <taxon>Euteleostomi</taxon>
        <taxon>Archelosauria</taxon>
        <taxon>Archosauria</taxon>
        <taxon>Dinosauria</taxon>
        <taxon>Saurischia</taxon>
        <taxon>Theropoda</taxon>
        <taxon>Coelurosauria</taxon>
        <taxon>Aves</taxon>
        <taxon>Neognathae</taxon>
        <taxon>Neoaves</taxon>
        <taxon>Telluraves</taxon>
        <taxon>Australaves</taxon>
        <taxon>Passeriformes</taxon>
        <taxon>Thamnophilidae</taxon>
        <taxon>Willisornis</taxon>
    </lineage>
</organism>
<evidence type="ECO:0000313" key="3">
    <source>
        <dbReference type="Proteomes" id="UP001145742"/>
    </source>
</evidence>
<feature type="region of interest" description="Disordered" evidence="1">
    <location>
        <begin position="1"/>
        <end position="30"/>
    </location>
</feature>
<sequence>MAGRASSPLATDRTSSWSLAGDTRSSRPAAGTQVYRLAADTVSTRWLRDIRFTRWHRDNRSTRRQRDNRSTGRRRDSRSTRRVNAKARERGGSSAKSSSRRHLIYLGSRVTSRLAGKPRETRSACQQWDSRSTRRVNCKVKEAGRLESKMLKRAKARLPGQPSKTKSTQTAEWHHVYPGSRGKPGLPARSGTTGLPLDSQQS</sequence>
<evidence type="ECO:0000256" key="1">
    <source>
        <dbReference type="SAM" id="MobiDB-lite"/>
    </source>
</evidence>
<feature type="compositionally biased region" description="Polar residues" evidence="1">
    <location>
        <begin position="162"/>
        <end position="171"/>
    </location>
</feature>
<gene>
    <name evidence="2" type="ORF">WISP_23337</name>
</gene>
<name>A0ABQ9DTE7_9PASS</name>
<evidence type="ECO:0000313" key="2">
    <source>
        <dbReference type="EMBL" id="KAJ7425458.1"/>
    </source>
</evidence>
<accession>A0ABQ9DTE7</accession>